<comment type="caution">
    <text evidence="2">The sequence shown here is derived from an EMBL/GenBank/DDBJ whole genome shotgun (WGS) entry which is preliminary data.</text>
</comment>
<gene>
    <name evidence="2" type="ORF">FWK35_00034365</name>
</gene>
<dbReference type="EMBL" id="VUJU01007020">
    <property type="protein sequence ID" value="KAF0746939.1"/>
    <property type="molecule type" value="Genomic_DNA"/>
</dbReference>
<organism evidence="2 3">
    <name type="scientific">Aphis craccivora</name>
    <name type="common">Cowpea aphid</name>
    <dbReference type="NCBI Taxonomy" id="307492"/>
    <lineage>
        <taxon>Eukaryota</taxon>
        <taxon>Metazoa</taxon>
        <taxon>Ecdysozoa</taxon>
        <taxon>Arthropoda</taxon>
        <taxon>Hexapoda</taxon>
        <taxon>Insecta</taxon>
        <taxon>Pterygota</taxon>
        <taxon>Neoptera</taxon>
        <taxon>Paraneoptera</taxon>
        <taxon>Hemiptera</taxon>
        <taxon>Sternorrhyncha</taxon>
        <taxon>Aphidomorpha</taxon>
        <taxon>Aphidoidea</taxon>
        <taxon>Aphididae</taxon>
        <taxon>Aphidini</taxon>
        <taxon>Aphis</taxon>
        <taxon>Aphis</taxon>
    </lineage>
</organism>
<name>A0A6G0Y0F9_APHCR</name>
<keyword evidence="1" id="KW-0812">Transmembrane</keyword>
<keyword evidence="1" id="KW-0472">Membrane</keyword>
<dbReference type="OrthoDB" id="6603623at2759"/>
<keyword evidence="1" id="KW-1133">Transmembrane helix</keyword>
<keyword evidence="3" id="KW-1185">Reference proteome</keyword>
<feature type="transmembrane region" description="Helical" evidence="1">
    <location>
        <begin position="6"/>
        <end position="25"/>
    </location>
</feature>
<feature type="transmembrane region" description="Helical" evidence="1">
    <location>
        <begin position="32"/>
        <end position="53"/>
    </location>
</feature>
<dbReference type="AlphaFoldDB" id="A0A6G0Y0F9"/>
<dbReference type="Proteomes" id="UP000478052">
    <property type="component" value="Unassembled WGS sequence"/>
</dbReference>
<evidence type="ECO:0000313" key="3">
    <source>
        <dbReference type="Proteomes" id="UP000478052"/>
    </source>
</evidence>
<evidence type="ECO:0000256" key="1">
    <source>
        <dbReference type="SAM" id="Phobius"/>
    </source>
</evidence>
<protein>
    <submittedName>
        <fullName evidence="2">Uncharacterized protein</fullName>
    </submittedName>
</protein>
<reference evidence="2 3" key="1">
    <citation type="submission" date="2019-08" db="EMBL/GenBank/DDBJ databases">
        <title>Whole genome of Aphis craccivora.</title>
        <authorList>
            <person name="Voronova N.V."/>
            <person name="Shulinski R.S."/>
            <person name="Bandarenka Y.V."/>
            <person name="Zhorov D.G."/>
            <person name="Warner D."/>
        </authorList>
    </citation>
    <scope>NUCLEOTIDE SEQUENCE [LARGE SCALE GENOMIC DNA]</scope>
    <source>
        <strain evidence="2">180601</strain>
        <tissue evidence="2">Whole Body</tissue>
    </source>
</reference>
<accession>A0A6G0Y0F9</accession>
<evidence type="ECO:0000313" key="2">
    <source>
        <dbReference type="EMBL" id="KAF0746939.1"/>
    </source>
</evidence>
<sequence>MIVLFWSPPVIVVVVVVFVCLLHRFQAVPIELPISITQSVALYFILNVIWFMIIEDYSDGLSAKEQSVPVKFERLSTLHQLNCLINKLEELELQNLSPCKTKLEKVTDSLKNLNRYQMKSELLYKDELMQYERAIEWIKSPAEFRNRCGPPKIFPAYSPLTDSDMKQLIRLTFPPVDLTRVPVGPLRWSVASGETSLPAVCSWKYTDQFDKYGGLIEFLRRAIVVSAEEDTDGKKTIFILDFMVPHSVTLDRIPEVNATGPPIKPLRGLCCIPVKYTESDA</sequence>
<proteinExistence type="predicted"/>